<feature type="domain" description="Aminoglycoside phosphotransferase" evidence="2">
    <location>
        <begin position="39"/>
        <end position="273"/>
    </location>
</feature>
<dbReference type="Gene3D" id="3.30.200.20">
    <property type="entry name" value="Phosphorylase Kinase, domain 1"/>
    <property type="match status" value="1"/>
</dbReference>
<dbReference type="RefSeq" id="WP_232091881.1">
    <property type="nucleotide sequence ID" value="NZ_AP023326.1"/>
</dbReference>
<accession>A0A6S6PJ04</accession>
<dbReference type="InterPro" id="IPR002575">
    <property type="entry name" value="Aminoglycoside_PTrfase"/>
</dbReference>
<dbReference type="Pfam" id="PF01636">
    <property type="entry name" value="APH"/>
    <property type="match status" value="1"/>
</dbReference>
<dbReference type="EMBL" id="AP023326">
    <property type="protein sequence ID" value="BCI66621.1"/>
    <property type="molecule type" value="Genomic_DNA"/>
</dbReference>
<keyword evidence="3" id="KW-0808">Transferase</keyword>
<proteinExistence type="inferred from homology"/>
<evidence type="ECO:0000259" key="2">
    <source>
        <dbReference type="Pfam" id="PF01636"/>
    </source>
</evidence>
<dbReference type="PANTHER" id="PTHR21064:SF6">
    <property type="entry name" value="AMINOGLYCOSIDE PHOSPHOTRANSFERASE DOMAIN-CONTAINING PROTEIN"/>
    <property type="match status" value="1"/>
</dbReference>
<dbReference type="Gene3D" id="3.90.1200.10">
    <property type="match status" value="1"/>
</dbReference>
<sequence>MTARAWEQTSWNWQDNVAPFLPLYGIDPESNWSLLSFSENAVYRVDTPTGEVFILRLHRPHYRSVDEILSEITFIKHLRADNILNTPAIIPTQNGAMLAHAGEGEQQQHAVLFAYQPGGMPSEDGLPDKFHELGRISAQLHNYTSNHAALKNLKRPVWDVEVAVGENAMWGCWRHTRNMTAEQTQLLDAADRRVRAELERYGSPEHRWGLLHGDMRLTNILHCGDQTSIIDFDDCGFGWHMYEFACACTFMECSKDIDAITTSWLRGYTQIRPLSEADIQIIPALLMLRRLLMVGWFTTHQHSAEARALEPGFLEDSLDMARRYLDGTFLPCLMQAAEEA</sequence>
<reference evidence="3 4" key="1">
    <citation type="submission" date="2020-07" db="EMBL/GenBank/DDBJ databases">
        <title>Complete Genome Sequence of an acetic acid bacterium, Acetobacter aceti JCM20276.</title>
        <authorList>
            <person name="Hirose Y."/>
            <person name="Mihara H."/>
        </authorList>
    </citation>
    <scope>NUCLEOTIDE SEQUENCE [LARGE SCALE GENOMIC DNA]</scope>
    <source>
        <strain evidence="3 4">JCM20276</strain>
    </source>
</reference>
<gene>
    <name evidence="3" type="ORF">AAJCM20276_12450</name>
</gene>
<organism evidence="3 4">
    <name type="scientific">Acetobacter aceti</name>
    <dbReference type="NCBI Taxonomy" id="435"/>
    <lineage>
        <taxon>Bacteria</taxon>
        <taxon>Pseudomonadati</taxon>
        <taxon>Pseudomonadota</taxon>
        <taxon>Alphaproteobacteria</taxon>
        <taxon>Acetobacterales</taxon>
        <taxon>Acetobacteraceae</taxon>
        <taxon>Acetobacter</taxon>
        <taxon>Acetobacter subgen. Acetobacter</taxon>
    </lineage>
</organism>
<dbReference type="PANTHER" id="PTHR21064">
    <property type="entry name" value="AMINOGLYCOSIDE PHOSPHOTRANSFERASE DOMAIN-CONTAINING PROTEIN-RELATED"/>
    <property type="match status" value="1"/>
</dbReference>
<dbReference type="GO" id="GO:0019202">
    <property type="term" value="F:amino acid kinase activity"/>
    <property type="evidence" value="ECO:0007669"/>
    <property type="project" value="TreeGrafter"/>
</dbReference>
<dbReference type="AlphaFoldDB" id="A0A6S6PJ04"/>
<evidence type="ECO:0000313" key="4">
    <source>
        <dbReference type="Proteomes" id="UP000515220"/>
    </source>
</evidence>
<name>A0A6S6PJ04_ACEAC</name>
<dbReference type="SUPFAM" id="SSF56112">
    <property type="entry name" value="Protein kinase-like (PK-like)"/>
    <property type="match status" value="1"/>
</dbReference>
<protein>
    <submittedName>
        <fullName evidence="3">Aminoglycoside phosphotransferase</fullName>
    </submittedName>
</protein>
<dbReference type="InterPro" id="IPR050249">
    <property type="entry name" value="Pseudomonas-type_ThrB"/>
</dbReference>
<dbReference type="InterPro" id="IPR011009">
    <property type="entry name" value="Kinase-like_dom_sf"/>
</dbReference>
<dbReference type="Proteomes" id="UP000515220">
    <property type="component" value="Chromosome"/>
</dbReference>
<evidence type="ECO:0000313" key="3">
    <source>
        <dbReference type="EMBL" id="BCI66621.1"/>
    </source>
</evidence>
<comment type="similarity">
    <text evidence="1">Belongs to the pseudomonas-type ThrB family.</text>
</comment>
<evidence type="ECO:0000256" key="1">
    <source>
        <dbReference type="ARBA" id="ARBA00038240"/>
    </source>
</evidence>